<proteinExistence type="predicted"/>
<name>A0A139A3Y0_GONPJ</name>
<dbReference type="Gene3D" id="3.40.50.12780">
    <property type="entry name" value="N-terminal domain of ligase-like"/>
    <property type="match status" value="1"/>
</dbReference>
<dbReference type="PANTHER" id="PTHR43845:SF1">
    <property type="entry name" value="BLR5969 PROTEIN"/>
    <property type="match status" value="1"/>
</dbReference>
<feature type="compositionally biased region" description="Low complexity" evidence="1">
    <location>
        <begin position="368"/>
        <end position="387"/>
    </location>
</feature>
<dbReference type="Proteomes" id="UP000070544">
    <property type="component" value="Unassembled WGS sequence"/>
</dbReference>
<evidence type="ECO:0000256" key="1">
    <source>
        <dbReference type="SAM" id="MobiDB-lite"/>
    </source>
</evidence>
<gene>
    <name evidence="2" type="ORF">M427DRAFT_439465</name>
</gene>
<reference evidence="2 3" key="1">
    <citation type="journal article" date="2015" name="Genome Biol. Evol.">
        <title>Phylogenomic analyses indicate that early fungi evolved digesting cell walls of algal ancestors of land plants.</title>
        <authorList>
            <person name="Chang Y."/>
            <person name="Wang S."/>
            <person name="Sekimoto S."/>
            <person name="Aerts A.L."/>
            <person name="Choi C."/>
            <person name="Clum A."/>
            <person name="LaButti K.M."/>
            <person name="Lindquist E.A."/>
            <person name="Yee Ngan C."/>
            <person name="Ohm R.A."/>
            <person name="Salamov A.A."/>
            <person name="Grigoriev I.V."/>
            <person name="Spatafora J.W."/>
            <person name="Berbee M.L."/>
        </authorList>
    </citation>
    <scope>NUCLEOTIDE SEQUENCE [LARGE SCALE GENOMIC DNA]</scope>
    <source>
        <strain evidence="2 3">JEL478</strain>
    </source>
</reference>
<dbReference type="AlphaFoldDB" id="A0A139A3Y0"/>
<dbReference type="InterPro" id="IPR042099">
    <property type="entry name" value="ANL_N_sf"/>
</dbReference>
<dbReference type="OrthoDB" id="2140858at2759"/>
<dbReference type="EMBL" id="KQ965803">
    <property type="protein sequence ID" value="KXS11379.1"/>
    <property type="molecule type" value="Genomic_DNA"/>
</dbReference>
<accession>A0A139A3Y0</accession>
<evidence type="ECO:0008006" key="4">
    <source>
        <dbReference type="Google" id="ProtNLM"/>
    </source>
</evidence>
<evidence type="ECO:0000313" key="2">
    <source>
        <dbReference type="EMBL" id="KXS11379.1"/>
    </source>
</evidence>
<keyword evidence="3" id="KW-1185">Reference proteome</keyword>
<feature type="region of interest" description="Disordered" evidence="1">
    <location>
        <begin position="368"/>
        <end position="396"/>
    </location>
</feature>
<dbReference type="PANTHER" id="PTHR43845">
    <property type="entry name" value="BLR5969 PROTEIN"/>
    <property type="match status" value="1"/>
</dbReference>
<organism evidence="2 3">
    <name type="scientific">Gonapodya prolifera (strain JEL478)</name>
    <name type="common">Monoblepharis prolifera</name>
    <dbReference type="NCBI Taxonomy" id="1344416"/>
    <lineage>
        <taxon>Eukaryota</taxon>
        <taxon>Fungi</taxon>
        <taxon>Fungi incertae sedis</taxon>
        <taxon>Chytridiomycota</taxon>
        <taxon>Chytridiomycota incertae sedis</taxon>
        <taxon>Monoblepharidomycetes</taxon>
        <taxon>Monoblepharidales</taxon>
        <taxon>Gonapodyaceae</taxon>
        <taxon>Gonapodya</taxon>
    </lineage>
</organism>
<protein>
    <recommendedName>
        <fullName evidence="4">Acetyl-CoA synthetase-like protein</fullName>
    </recommendedName>
</protein>
<evidence type="ECO:0000313" key="3">
    <source>
        <dbReference type="Proteomes" id="UP000070544"/>
    </source>
</evidence>
<sequence>MASPDPPHPPLSQTTTTSLAALLSFVSTPLDAILAHNDGSTMPDEARRRFERMVRDAAGAGGDTPVPAYRSLLSSLSSPPTATDLATLPFDDLLRVLPLVDKTNYINLFTPEERCFEGAPPPDFLHLSSGSGGNPTLWRRALADELSVAPRFEQVLRDSFGCRPGPGGKSSLCIIAFPLGSWVFPPTTPSPPSTHHQVGGLFTTLCLRHLALKGYPLAILAPGNDPLEILRCCERAAGAYDQTVILGYPPFVKTVVDLHNHRRAQGLSTFEMRAIKPKFVFAGEVFSESWRDMVGERSGAENVITDIVSIYGTADAGVLACETPLSVVIRRWLSADPTLSRTLFGKSRLPSFLQYDACTRLMELTSPATSSAPSAAQEKTPAQTGAGPAPPKEDEGRTLCFSTLPGWRGDAAKGEWDKGVVAPLIRYNIHDSGGIMAFDDILDFCRKNGFDPVAALPESARGSVRRLPFVWVFGRSMWTVSLYGANVYVENIMVGLESNEVKEGVTGKFVLLTTEDEAGDTVVKVIVELAPSHAPSAAFALVVGTSVHASLVRLNSEFAHYVPREKQRPVIELRGYGDKEWFPVGVKHKYTV</sequence>